<accession>A0A4S4L3Q6</accession>
<dbReference type="PROSITE" id="PS51318">
    <property type="entry name" value="TAT"/>
    <property type="match status" value="1"/>
</dbReference>
<evidence type="ECO:0000313" key="2">
    <source>
        <dbReference type="Proteomes" id="UP000310158"/>
    </source>
</evidence>
<protein>
    <submittedName>
        <fullName evidence="1">Uncharacterized protein</fullName>
    </submittedName>
</protein>
<dbReference type="InterPro" id="IPR006311">
    <property type="entry name" value="TAT_signal"/>
</dbReference>
<organism evidence="1 2">
    <name type="scientific">Bondarzewia mesenterica</name>
    <dbReference type="NCBI Taxonomy" id="1095465"/>
    <lineage>
        <taxon>Eukaryota</taxon>
        <taxon>Fungi</taxon>
        <taxon>Dikarya</taxon>
        <taxon>Basidiomycota</taxon>
        <taxon>Agaricomycotina</taxon>
        <taxon>Agaricomycetes</taxon>
        <taxon>Russulales</taxon>
        <taxon>Bondarzewiaceae</taxon>
        <taxon>Bondarzewia</taxon>
    </lineage>
</organism>
<comment type="caution">
    <text evidence="1">The sequence shown here is derived from an EMBL/GenBank/DDBJ whole genome shotgun (WGS) entry which is preliminary data.</text>
</comment>
<sequence length="109" mass="11156">MLDLASNSSPPSRRRFVKLASNLAGGSPSAADAVGDAIMAPYVPIVGTTSVTIPSAPIAVKAALSLPMASSSSKPPTPGPMTIKGTNLIIQPWTAVQALFAHTIPYGWE</sequence>
<proteinExistence type="predicted"/>
<dbReference type="EMBL" id="SGPL01001211">
    <property type="protein sequence ID" value="THH04140.1"/>
    <property type="molecule type" value="Genomic_DNA"/>
</dbReference>
<name>A0A4S4L3Q6_9AGAM</name>
<evidence type="ECO:0000313" key="1">
    <source>
        <dbReference type="EMBL" id="THH04140.1"/>
    </source>
</evidence>
<dbReference type="Proteomes" id="UP000310158">
    <property type="component" value="Unassembled WGS sequence"/>
</dbReference>
<reference evidence="1 2" key="1">
    <citation type="submission" date="2019-02" db="EMBL/GenBank/DDBJ databases">
        <title>Genome sequencing of the rare red list fungi Bondarzewia mesenterica.</title>
        <authorList>
            <person name="Buettner E."/>
            <person name="Kellner H."/>
        </authorList>
    </citation>
    <scope>NUCLEOTIDE SEQUENCE [LARGE SCALE GENOMIC DNA]</scope>
    <source>
        <strain evidence="1 2">DSM 108281</strain>
    </source>
</reference>
<dbReference type="AlphaFoldDB" id="A0A4S4L3Q6"/>
<gene>
    <name evidence="1" type="ORF">EW146_g10254</name>
</gene>
<keyword evidence="2" id="KW-1185">Reference proteome</keyword>